<dbReference type="AlphaFoldDB" id="A0A1E4SQN1"/>
<sequence length="524" mass="61217">MRLYDKLSHKLAVRALFRSLLRRVKGANITISATNPDHAKYSLDPQLYISYLKSEWKYNLRMEFSSMHKTEKSFAKSFLRGVEIDQRIATSESRGDALVEVMLEYRKTKFQEQKWRANYLERKQDIQKQDDKAAKELQLRKQESKLKKPIDPKQIFHRLEAPQKHRVVLSELKASKEFSEHLLRRYLKLKQQSLQLPNPAMLPNTPDIKEIPEYKSKYALPGSTRHDLIKAGYDTEYIDAIVKPSLEYDINKYHYLNNLQHIVNNKGPYPVKIATTSAGPIPMPYIKVPFARPQQMKQIALDTKKLWTVIRIRNVWVSEPGTIKDEKMFSDGRYSIPGSRGFGPEQFMYPRSYYQKLAESEALWEYVLDRETGGSRSFSSYVSDWTEHLDINTKVLEAKVDAYFSKYSQLRTRNSSLQKERDALQLQMNEHYDQLVATYDSLINELNTQGIFKHSEIVNPAKVTQTYPQILDTTPHARVSEGIPELERIGMGKKLGDYLREAGVKSFSWGEKFYKRFKFDIKKT</sequence>
<gene>
    <name evidence="2" type="ORF">CANTADRAFT_43554</name>
</gene>
<dbReference type="OrthoDB" id="4074633at2759"/>
<accession>A0A1E4SQN1</accession>
<organism evidence="2 3">
    <name type="scientific">Suhomyces tanzawaensis NRRL Y-17324</name>
    <dbReference type="NCBI Taxonomy" id="984487"/>
    <lineage>
        <taxon>Eukaryota</taxon>
        <taxon>Fungi</taxon>
        <taxon>Dikarya</taxon>
        <taxon>Ascomycota</taxon>
        <taxon>Saccharomycotina</taxon>
        <taxon>Pichiomycetes</taxon>
        <taxon>Debaryomycetaceae</taxon>
        <taxon>Suhomyces</taxon>
    </lineage>
</organism>
<feature type="coiled-coil region" evidence="1">
    <location>
        <begin position="407"/>
        <end position="434"/>
    </location>
</feature>
<keyword evidence="1" id="KW-0175">Coiled coil</keyword>
<evidence type="ECO:0000313" key="2">
    <source>
        <dbReference type="EMBL" id="ODV81820.1"/>
    </source>
</evidence>
<dbReference type="RefSeq" id="XP_020066942.1">
    <property type="nucleotide sequence ID" value="XM_020208976.1"/>
</dbReference>
<reference evidence="3" key="1">
    <citation type="submission" date="2016-05" db="EMBL/GenBank/DDBJ databases">
        <title>Comparative genomics of biotechnologically important yeasts.</title>
        <authorList>
            <consortium name="DOE Joint Genome Institute"/>
            <person name="Riley R."/>
            <person name="Haridas S."/>
            <person name="Wolfe K.H."/>
            <person name="Lopes M.R."/>
            <person name="Hittinger C.T."/>
            <person name="Goker M."/>
            <person name="Salamov A."/>
            <person name="Wisecaver J."/>
            <person name="Long T.M."/>
            <person name="Aerts A.L."/>
            <person name="Barry K."/>
            <person name="Choi C."/>
            <person name="Clum A."/>
            <person name="Coughlan A.Y."/>
            <person name="Deshpande S."/>
            <person name="Douglass A.P."/>
            <person name="Hanson S.J."/>
            <person name="Klenk H.-P."/>
            <person name="Labutti K."/>
            <person name="Lapidus A."/>
            <person name="Lindquist E."/>
            <person name="Lipzen A."/>
            <person name="Meier-Kolthoff J.P."/>
            <person name="Ohm R.A."/>
            <person name="Otillar R.P."/>
            <person name="Pangilinan J."/>
            <person name="Peng Y."/>
            <person name="Rokas A."/>
            <person name="Rosa C.A."/>
            <person name="Scheuner C."/>
            <person name="Sibirny A.A."/>
            <person name="Slot J.C."/>
            <person name="Stielow J.B."/>
            <person name="Sun H."/>
            <person name="Kurtzman C.P."/>
            <person name="Blackwell M."/>
            <person name="Grigoriev I.V."/>
            <person name="Jeffries T.W."/>
        </authorList>
    </citation>
    <scope>NUCLEOTIDE SEQUENCE [LARGE SCALE GENOMIC DNA]</scope>
    <source>
        <strain evidence="3">NRRL Y-17324</strain>
    </source>
</reference>
<evidence type="ECO:0000256" key="1">
    <source>
        <dbReference type="SAM" id="Coils"/>
    </source>
</evidence>
<keyword evidence="3" id="KW-1185">Reference proteome</keyword>
<proteinExistence type="predicted"/>
<dbReference type="EMBL" id="KV453909">
    <property type="protein sequence ID" value="ODV81820.1"/>
    <property type="molecule type" value="Genomic_DNA"/>
</dbReference>
<dbReference type="Proteomes" id="UP000094285">
    <property type="component" value="Unassembled WGS sequence"/>
</dbReference>
<evidence type="ECO:0000313" key="3">
    <source>
        <dbReference type="Proteomes" id="UP000094285"/>
    </source>
</evidence>
<name>A0A1E4SQN1_9ASCO</name>
<dbReference type="GeneID" id="30983112"/>
<protein>
    <submittedName>
        <fullName evidence="2">Uncharacterized protein</fullName>
    </submittedName>
</protein>